<dbReference type="InterPro" id="IPR006626">
    <property type="entry name" value="PbH1"/>
</dbReference>
<dbReference type="InterPro" id="IPR022441">
    <property type="entry name" value="Para_beta_helix_rpt-2"/>
</dbReference>
<accession>A0A7C5RT13</accession>
<dbReference type="Pfam" id="PF05048">
    <property type="entry name" value="NosD"/>
    <property type="match status" value="1"/>
</dbReference>
<feature type="domain" description="Periplasmic copper-binding protein NosD beta helix" evidence="4">
    <location>
        <begin position="239"/>
        <end position="374"/>
    </location>
</feature>
<comment type="pathway">
    <text evidence="1">Protein modification; protein ubiquitination.</text>
</comment>
<dbReference type="InterPro" id="IPR039448">
    <property type="entry name" value="Beta_helix"/>
</dbReference>
<proteinExistence type="predicted"/>
<dbReference type="PANTHER" id="PTHR22990:SF15">
    <property type="entry name" value="F-BOX ONLY PROTEIN 10"/>
    <property type="match status" value="1"/>
</dbReference>
<keyword evidence="2" id="KW-0677">Repeat</keyword>
<dbReference type="InterPro" id="IPR011050">
    <property type="entry name" value="Pectin_lyase_fold/virulence"/>
</dbReference>
<gene>
    <name evidence="6" type="ORF">ENM21_02790</name>
</gene>
<evidence type="ECO:0000256" key="3">
    <source>
        <dbReference type="ARBA" id="ARBA00022786"/>
    </source>
</evidence>
<protein>
    <recommendedName>
        <fullName evidence="7">Right handed beta helix domain-containing protein</fullName>
    </recommendedName>
</protein>
<dbReference type="Pfam" id="PF13229">
    <property type="entry name" value="Beta_helix"/>
    <property type="match status" value="1"/>
</dbReference>
<dbReference type="NCBIfam" id="TIGR03804">
    <property type="entry name" value="para_beta_helix"/>
    <property type="match status" value="2"/>
</dbReference>
<dbReference type="SMART" id="SM00710">
    <property type="entry name" value="PbH1"/>
    <property type="match status" value="8"/>
</dbReference>
<keyword evidence="3" id="KW-0833">Ubl conjugation pathway</keyword>
<dbReference type="InterPro" id="IPR007742">
    <property type="entry name" value="NosD_dom"/>
</dbReference>
<dbReference type="SUPFAM" id="SSF51126">
    <property type="entry name" value="Pectin lyase-like"/>
    <property type="match status" value="1"/>
</dbReference>
<dbReference type="EMBL" id="DRWX01000138">
    <property type="protein sequence ID" value="HHM96123.1"/>
    <property type="molecule type" value="Genomic_DNA"/>
</dbReference>
<evidence type="ECO:0000259" key="4">
    <source>
        <dbReference type="Pfam" id="PF05048"/>
    </source>
</evidence>
<sequence length="401" mass="44100">MRWSIVQRLLGRWREPRAGLIVTSSLELAPGLYSLPDPGDGALRITADEIVLDGQGAILDGGGRGGIGIALRGRRRVVLRNLTIRGYAWALEAIDCEELLIENCDFSRNGASEGTFLDINRVEATAGGGIRFVRVNTSRVARTRAQQQDVGVDAIACRGLVIADCDLSYNTAWGIRLHGSSDCRLERNRAHHVNRCGGTGCDAAGILLTCGSHRNLVAGNDLRWSGDGFFLGNQFSPPSNDNLIVGNDGSYSPNNAFEATFSRGNVFRRNRACFSNFGFWLGFSTDTVLEENLITDNRFDGVHWEHGARGLLRNNLIARNGRYGVAFTLNPANRDFPDRCVSTSHELRENHFIRNGQCAVYLLHTTGTRLEGNRYCAESEPWRIDGASAENVLLDMPSSER</sequence>
<dbReference type="Gene3D" id="2.160.20.10">
    <property type="entry name" value="Single-stranded right-handed beta-helix, Pectin lyase-like"/>
    <property type="match status" value="1"/>
</dbReference>
<evidence type="ECO:0000256" key="1">
    <source>
        <dbReference type="ARBA" id="ARBA00004906"/>
    </source>
</evidence>
<organism evidence="6">
    <name type="scientific">Thermomicrobium roseum</name>
    <dbReference type="NCBI Taxonomy" id="500"/>
    <lineage>
        <taxon>Bacteria</taxon>
        <taxon>Pseudomonadati</taxon>
        <taxon>Thermomicrobiota</taxon>
        <taxon>Thermomicrobia</taxon>
        <taxon>Thermomicrobiales</taxon>
        <taxon>Thermomicrobiaceae</taxon>
        <taxon>Thermomicrobium</taxon>
    </lineage>
</organism>
<dbReference type="AlphaFoldDB" id="A0A7C5RT13"/>
<dbReference type="PANTHER" id="PTHR22990">
    <property type="entry name" value="F-BOX ONLY PROTEIN"/>
    <property type="match status" value="1"/>
</dbReference>
<comment type="caution">
    <text evidence="6">The sequence shown here is derived from an EMBL/GenBank/DDBJ whole genome shotgun (WGS) entry which is preliminary data.</text>
</comment>
<name>A0A7C5RT13_THERO</name>
<reference evidence="6" key="1">
    <citation type="journal article" date="2020" name="mSystems">
        <title>Genome- and Community-Level Interaction Insights into Carbon Utilization and Element Cycling Functions of Hydrothermarchaeota in Hydrothermal Sediment.</title>
        <authorList>
            <person name="Zhou Z."/>
            <person name="Liu Y."/>
            <person name="Xu W."/>
            <person name="Pan J."/>
            <person name="Luo Z.H."/>
            <person name="Li M."/>
        </authorList>
    </citation>
    <scope>NUCLEOTIDE SEQUENCE [LARGE SCALE GENOMIC DNA]</scope>
    <source>
        <strain evidence="6">SpSt-1065</strain>
    </source>
</reference>
<evidence type="ECO:0008006" key="7">
    <source>
        <dbReference type="Google" id="ProtNLM"/>
    </source>
</evidence>
<dbReference type="InterPro" id="IPR051550">
    <property type="entry name" value="SCF-Subunits/Alg-Epimerases"/>
</dbReference>
<feature type="domain" description="Right handed beta helix" evidence="5">
    <location>
        <begin position="68"/>
        <end position="222"/>
    </location>
</feature>
<evidence type="ECO:0000259" key="5">
    <source>
        <dbReference type="Pfam" id="PF13229"/>
    </source>
</evidence>
<evidence type="ECO:0000256" key="2">
    <source>
        <dbReference type="ARBA" id="ARBA00022737"/>
    </source>
</evidence>
<dbReference type="InterPro" id="IPR012334">
    <property type="entry name" value="Pectin_lyas_fold"/>
</dbReference>
<evidence type="ECO:0000313" key="6">
    <source>
        <dbReference type="EMBL" id="HHM96123.1"/>
    </source>
</evidence>